<dbReference type="Proteomes" id="UP000033881">
    <property type="component" value="Unassembled WGS sequence"/>
</dbReference>
<evidence type="ECO:0000256" key="3">
    <source>
        <dbReference type="ARBA" id="ARBA00023274"/>
    </source>
</evidence>
<dbReference type="GO" id="GO:0006412">
    <property type="term" value="P:translation"/>
    <property type="evidence" value="ECO:0007669"/>
    <property type="project" value="InterPro"/>
</dbReference>
<dbReference type="SUPFAM" id="SSF110324">
    <property type="entry name" value="Ribosomal L27 protein-like"/>
    <property type="match status" value="1"/>
</dbReference>
<dbReference type="PROSITE" id="PS00831">
    <property type="entry name" value="RIBOSOMAL_L27"/>
    <property type="match status" value="1"/>
</dbReference>
<organism evidence="6 7">
    <name type="scientific">Candidatus Woesebacteria bacterium GW2011_GWB1_39_12</name>
    <dbReference type="NCBI Taxonomy" id="1618574"/>
    <lineage>
        <taxon>Bacteria</taxon>
        <taxon>Candidatus Woeseibacteriota</taxon>
    </lineage>
</organism>
<dbReference type="PANTHER" id="PTHR15893:SF0">
    <property type="entry name" value="LARGE RIBOSOMAL SUBUNIT PROTEIN BL27M"/>
    <property type="match status" value="1"/>
</dbReference>
<evidence type="ECO:0000313" key="6">
    <source>
        <dbReference type="EMBL" id="KKR00449.1"/>
    </source>
</evidence>
<evidence type="ECO:0000256" key="4">
    <source>
        <dbReference type="ARBA" id="ARBA00035175"/>
    </source>
</evidence>
<keyword evidence="3" id="KW-0687">Ribonucleoprotein</keyword>
<dbReference type="Gene3D" id="2.40.50.100">
    <property type="match status" value="1"/>
</dbReference>
<dbReference type="Pfam" id="PF01016">
    <property type="entry name" value="Ribosomal_L27"/>
    <property type="match status" value="1"/>
</dbReference>
<dbReference type="STRING" id="1618574.UT24_C0012G0071"/>
<reference evidence="6 7" key="1">
    <citation type="journal article" date="2015" name="Nature">
        <title>rRNA introns, odd ribosomes, and small enigmatic genomes across a large radiation of phyla.</title>
        <authorList>
            <person name="Brown C.T."/>
            <person name="Hug L.A."/>
            <person name="Thomas B.C."/>
            <person name="Sharon I."/>
            <person name="Castelle C.J."/>
            <person name="Singh A."/>
            <person name="Wilkins M.J."/>
            <person name="Williams K.H."/>
            <person name="Banfield J.F."/>
        </authorList>
    </citation>
    <scope>NUCLEOTIDE SEQUENCE [LARGE SCALE GENOMIC DNA]</scope>
</reference>
<comment type="caution">
    <text evidence="6">The sequence shown here is derived from an EMBL/GenBank/DDBJ whole genome shotgun (WGS) entry which is preliminary data.</text>
</comment>
<evidence type="ECO:0000313" key="7">
    <source>
        <dbReference type="Proteomes" id="UP000033881"/>
    </source>
</evidence>
<evidence type="ECO:0000256" key="1">
    <source>
        <dbReference type="ARBA" id="ARBA00010797"/>
    </source>
</evidence>
<sequence length="81" mass="8800">MAHKKQGGKLTQRVRPEPKYLGLKVSDGQKVTTGSILVRQRGTPFTSGEGVKIGRDHTLFAVKPGTVKFGSKMGKKIISIH</sequence>
<evidence type="ECO:0000256" key="2">
    <source>
        <dbReference type="ARBA" id="ARBA00022980"/>
    </source>
</evidence>
<dbReference type="PRINTS" id="PR00063">
    <property type="entry name" value="RIBOSOMALL27"/>
</dbReference>
<dbReference type="EMBL" id="LBWB01000012">
    <property type="protein sequence ID" value="KKR00449.1"/>
    <property type="molecule type" value="Genomic_DNA"/>
</dbReference>
<accession>A0A0G0M8J0</accession>
<keyword evidence="2 6" id="KW-0689">Ribosomal protein</keyword>
<dbReference type="PATRIC" id="fig|1618574.4.peg.1002"/>
<evidence type="ECO:0000256" key="5">
    <source>
        <dbReference type="ARBA" id="ARBA00035477"/>
    </source>
</evidence>
<dbReference type="InterPro" id="IPR001684">
    <property type="entry name" value="Ribosomal_bL27"/>
</dbReference>
<name>A0A0G0M8J0_9BACT</name>
<protein>
    <recommendedName>
        <fullName evidence="4">Large ribosomal subunit protein bL27</fullName>
    </recommendedName>
    <alternativeName>
        <fullName evidence="5">50S ribosomal protein L27</fullName>
    </alternativeName>
</protein>
<comment type="similarity">
    <text evidence="1">Belongs to the bacterial ribosomal protein bL27 family.</text>
</comment>
<dbReference type="GO" id="GO:0022625">
    <property type="term" value="C:cytosolic large ribosomal subunit"/>
    <property type="evidence" value="ECO:0007669"/>
    <property type="project" value="TreeGrafter"/>
</dbReference>
<dbReference type="InterPro" id="IPR018261">
    <property type="entry name" value="Ribosomal_bL27_CS"/>
</dbReference>
<dbReference type="AlphaFoldDB" id="A0A0G0M8J0"/>
<dbReference type="PANTHER" id="PTHR15893">
    <property type="entry name" value="RIBOSOMAL PROTEIN L27"/>
    <property type="match status" value="1"/>
</dbReference>
<proteinExistence type="inferred from homology"/>
<dbReference type="GO" id="GO:0003735">
    <property type="term" value="F:structural constituent of ribosome"/>
    <property type="evidence" value="ECO:0007669"/>
    <property type="project" value="InterPro"/>
</dbReference>
<gene>
    <name evidence="6" type="ORF">UT24_C0012G0071</name>
</gene>